<dbReference type="PANTHER" id="PTHR30404:SF7">
    <property type="entry name" value="CELL WALL AMIDASE LYTH-RELATED"/>
    <property type="match status" value="1"/>
</dbReference>
<keyword evidence="1" id="KW-0378">Hydrolase</keyword>
<dbReference type="PIRSF" id="PIRSF037846">
    <property type="entry name" value="Autolysin_YrvJ_prd"/>
    <property type="match status" value="1"/>
</dbReference>
<dbReference type="InterPro" id="IPR017293">
    <property type="entry name" value="N-acetylmuramoyl-L-ala_amidase"/>
</dbReference>
<organism evidence="4 5">
    <name type="scientific">Neobacillus massiliamazoniensis</name>
    <dbReference type="NCBI Taxonomy" id="1499688"/>
    <lineage>
        <taxon>Bacteria</taxon>
        <taxon>Bacillati</taxon>
        <taxon>Bacillota</taxon>
        <taxon>Bacilli</taxon>
        <taxon>Bacillales</taxon>
        <taxon>Bacillaceae</taxon>
        <taxon>Neobacillus</taxon>
    </lineage>
</organism>
<dbReference type="GO" id="GO:0071555">
    <property type="term" value="P:cell wall organization"/>
    <property type="evidence" value="ECO:0007669"/>
    <property type="project" value="UniProtKB-KW"/>
</dbReference>
<evidence type="ECO:0000313" key="5">
    <source>
        <dbReference type="Proteomes" id="UP000199087"/>
    </source>
</evidence>
<dbReference type="Proteomes" id="UP000199087">
    <property type="component" value="Unassembled WGS sequence"/>
</dbReference>
<dbReference type="GO" id="GO:0009253">
    <property type="term" value="P:peptidoglycan catabolic process"/>
    <property type="evidence" value="ECO:0007669"/>
    <property type="project" value="InterPro"/>
</dbReference>
<gene>
    <name evidence="4" type="ORF">BN000_04265</name>
</gene>
<dbReference type="Gene3D" id="3.40.630.40">
    <property type="entry name" value="Zn-dependent exopeptidases"/>
    <property type="match status" value="1"/>
</dbReference>
<dbReference type="SMART" id="SM00646">
    <property type="entry name" value="Ami_3"/>
    <property type="match status" value="1"/>
</dbReference>
<feature type="domain" description="SH3b" evidence="3">
    <location>
        <begin position="246"/>
        <end position="310"/>
    </location>
</feature>
<dbReference type="Pfam" id="PF01520">
    <property type="entry name" value="Amidase_3"/>
    <property type="match status" value="1"/>
</dbReference>
<evidence type="ECO:0000256" key="2">
    <source>
        <dbReference type="ARBA" id="ARBA00023316"/>
    </source>
</evidence>
<dbReference type="InterPro" id="IPR003646">
    <property type="entry name" value="SH3-like_bac-type"/>
</dbReference>
<feature type="domain" description="SH3b" evidence="3">
    <location>
        <begin position="172"/>
        <end position="237"/>
    </location>
</feature>
<feature type="domain" description="SH3b" evidence="3">
    <location>
        <begin position="98"/>
        <end position="164"/>
    </location>
</feature>
<accession>A0A0U1P1Y4</accession>
<dbReference type="Gene3D" id="2.30.30.40">
    <property type="entry name" value="SH3 Domains"/>
    <property type="match status" value="4"/>
</dbReference>
<keyword evidence="2" id="KW-0961">Cell wall biogenesis/degradation</keyword>
<dbReference type="EMBL" id="CVRB01000004">
    <property type="protein sequence ID" value="CRK84260.1"/>
    <property type="molecule type" value="Genomic_DNA"/>
</dbReference>
<dbReference type="GO" id="GO:0030288">
    <property type="term" value="C:outer membrane-bounded periplasmic space"/>
    <property type="evidence" value="ECO:0007669"/>
    <property type="project" value="TreeGrafter"/>
</dbReference>
<dbReference type="STRING" id="1499688.BN000_04265"/>
<dbReference type="Pfam" id="PF08239">
    <property type="entry name" value="SH3_3"/>
    <property type="match status" value="4"/>
</dbReference>
<sequence length="503" mass="54790" precursor="true">MFKKMSLLLICIIFIFGTFLPQSKGMATSRSITIYADTVNIREGPSLSYPLVKQAKKGEKYTILQEKGDWTQIKVALGQTGWVANWLVTKESSQTSTSGNANATAVANTDQLRVRSGPGTSFRIIGVLNKGQAVTILDQNENWYEISFSNQRGWVSTDYINTQTAPKETQNGNNGVVTVTADTLSVRKSADLNAAVIGTVEKGQQFTVLQEENNWVKIEYKPGSYGWAAGWYMDQAAANPSPEKTNNENTVTILQDGSNIRKSPNGQADVISHAKEGDTFAISNIVNDWYEIKLSNGAKGYVAGWIVSVNGTAPNIEKQGPQNSLKNKTIVIDPGHGGVDNGTTGSSGTLEKNLTIKTAKLLYDKLRAAGANVYLTRTDDTYISLPARVSVSRSLQADAFVSLHYDSNTDPNVQGSTGYYYHPSQKSLAETVYTSTINETGLKNRGVRFGDFHVIRENSQKATLIELGYLSNPSEEMTLNSGSFQENAATGVFNGLARFFSSK</sequence>
<proteinExistence type="predicted"/>
<dbReference type="OrthoDB" id="9806267at2"/>
<evidence type="ECO:0000259" key="3">
    <source>
        <dbReference type="PROSITE" id="PS51781"/>
    </source>
</evidence>
<name>A0A0U1P1Y4_9BACI</name>
<dbReference type="SUPFAM" id="SSF53187">
    <property type="entry name" value="Zn-dependent exopeptidases"/>
    <property type="match status" value="1"/>
</dbReference>
<dbReference type="AlphaFoldDB" id="A0A0U1P1Y4"/>
<protein>
    <submittedName>
        <fullName evidence="4">N-acetylmuramoyl-L-alanine amidase cwlB</fullName>
    </submittedName>
</protein>
<reference evidence="5" key="1">
    <citation type="submission" date="2015-05" db="EMBL/GenBank/DDBJ databases">
        <authorList>
            <person name="Urmite Genomes"/>
        </authorList>
    </citation>
    <scope>NUCLEOTIDE SEQUENCE [LARGE SCALE GENOMIC DNA]</scope>
    <source>
        <strain evidence="5">LF1</strain>
    </source>
</reference>
<dbReference type="CDD" id="cd02696">
    <property type="entry name" value="MurNAc-LAA"/>
    <property type="match status" value="1"/>
</dbReference>
<dbReference type="SMART" id="SM00287">
    <property type="entry name" value="SH3b"/>
    <property type="match status" value="4"/>
</dbReference>
<evidence type="ECO:0000313" key="4">
    <source>
        <dbReference type="EMBL" id="CRK84260.1"/>
    </source>
</evidence>
<feature type="domain" description="SH3b" evidence="3">
    <location>
        <begin position="27"/>
        <end position="91"/>
    </location>
</feature>
<dbReference type="PROSITE" id="PS51781">
    <property type="entry name" value="SH3B"/>
    <property type="match status" value="4"/>
</dbReference>
<evidence type="ECO:0000256" key="1">
    <source>
        <dbReference type="ARBA" id="ARBA00022801"/>
    </source>
</evidence>
<dbReference type="PANTHER" id="PTHR30404">
    <property type="entry name" value="N-ACETYLMURAMOYL-L-ALANINE AMIDASE"/>
    <property type="match status" value="1"/>
</dbReference>
<keyword evidence="5" id="KW-1185">Reference proteome</keyword>
<dbReference type="GO" id="GO:0008745">
    <property type="term" value="F:N-acetylmuramoyl-L-alanine amidase activity"/>
    <property type="evidence" value="ECO:0007669"/>
    <property type="project" value="InterPro"/>
</dbReference>
<dbReference type="InterPro" id="IPR002508">
    <property type="entry name" value="MurNAc-LAA_cat"/>
</dbReference>
<dbReference type="InterPro" id="IPR050695">
    <property type="entry name" value="N-acetylmuramoyl_amidase_3"/>
</dbReference>